<dbReference type="InterPro" id="IPR018020">
    <property type="entry name" value="OHCU_decarboxylase"/>
</dbReference>
<evidence type="ECO:0000313" key="4">
    <source>
        <dbReference type="Proteomes" id="UP001479436"/>
    </source>
</evidence>
<feature type="domain" description="Oxo-4-hydroxy-4-carboxy-5-ureidoimidazoline decarboxylase" evidence="2">
    <location>
        <begin position="10"/>
        <end position="166"/>
    </location>
</feature>
<comment type="caution">
    <text evidence="3">The sequence shown here is derived from an EMBL/GenBank/DDBJ whole genome shotgun (WGS) entry which is preliminary data.</text>
</comment>
<gene>
    <name evidence="3" type="ORF">K7432_004469</name>
</gene>
<keyword evidence="4" id="KW-1185">Reference proteome</keyword>
<organism evidence="3 4">
    <name type="scientific">Basidiobolus ranarum</name>
    <dbReference type="NCBI Taxonomy" id="34480"/>
    <lineage>
        <taxon>Eukaryota</taxon>
        <taxon>Fungi</taxon>
        <taxon>Fungi incertae sedis</taxon>
        <taxon>Zoopagomycota</taxon>
        <taxon>Entomophthoromycotina</taxon>
        <taxon>Basidiobolomycetes</taxon>
        <taxon>Basidiobolales</taxon>
        <taxon>Basidiobolaceae</taxon>
        <taxon>Basidiobolus</taxon>
    </lineage>
</organism>
<name>A0ABR2WY87_9FUNG</name>
<protein>
    <recommendedName>
        <fullName evidence="2">Oxo-4-hydroxy-4-carboxy-5-ureidoimidazoline decarboxylase domain-containing protein</fullName>
    </recommendedName>
</protein>
<dbReference type="EMBL" id="JASJQH010000154">
    <property type="protein sequence ID" value="KAK9766446.1"/>
    <property type="molecule type" value="Genomic_DNA"/>
</dbReference>
<evidence type="ECO:0000259" key="2">
    <source>
        <dbReference type="Pfam" id="PF09349"/>
    </source>
</evidence>
<sequence>MTFPPISKLNGLPREDFLEAVNSLFEPAPPLAKILYEARPYLSYSGLLDFAQYVIDHDLSEEDRILVVNAHPRIGAPPQGLSAHSIKEQGYDKKPTPEEEQVNGRLGELNEEYEKKYGFKFVVFVNGRPRKEIIPVLEKRLQVGTKESELKLGLSEMLIIARDRLRKLQTPAKL</sequence>
<dbReference type="PANTHER" id="PTHR37987:SF1">
    <property type="entry name" value="OXO-4-HYDROXY-4-CARBOXY-5-UREIDOIMIDAZOLINE DECARBOXYLASE DOMAIN-CONTAINING PROTEIN"/>
    <property type="match status" value="1"/>
</dbReference>
<evidence type="ECO:0000313" key="3">
    <source>
        <dbReference type="EMBL" id="KAK9766446.1"/>
    </source>
</evidence>
<dbReference type="Proteomes" id="UP001479436">
    <property type="component" value="Unassembled WGS sequence"/>
</dbReference>
<dbReference type="InterPro" id="IPR036778">
    <property type="entry name" value="OHCU_decarboxylase_sf"/>
</dbReference>
<dbReference type="SUPFAM" id="SSF158694">
    <property type="entry name" value="UraD-Like"/>
    <property type="match status" value="1"/>
</dbReference>
<keyword evidence="1" id="KW-0659">Purine metabolism</keyword>
<proteinExistence type="predicted"/>
<dbReference type="PANTHER" id="PTHR37987">
    <property type="entry name" value="CHROMOSOME 9, WHOLE GENOME SHOTGUN SEQUENCE"/>
    <property type="match status" value="1"/>
</dbReference>
<reference evidence="3 4" key="1">
    <citation type="submission" date="2023-04" db="EMBL/GenBank/DDBJ databases">
        <title>Genome of Basidiobolus ranarum AG-B5.</title>
        <authorList>
            <person name="Stajich J.E."/>
            <person name="Carter-House D."/>
            <person name="Gryganskyi A."/>
        </authorList>
    </citation>
    <scope>NUCLEOTIDE SEQUENCE [LARGE SCALE GENOMIC DNA]</scope>
    <source>
        <strain evidence="3 4">AG-B5</strain>
    </source>
</reference>
<dbReference type="Gene3D" id="1.10.3330.10">
    <property type="entry name" value="Oxo-4-hydroxy-4-carboxy-5-ureidoimidazoline decarboxylase"/>
    <property type="match status" value="1"/>
</dbReference>
<accession>A0ABR2WY87</accession>
<evidence type="ECO:0000256" key="1">
    <source>
        <dbReference type="ARBA" id="ARBA00022631"/>
    </source>
</evidence>
<dbReference type="Pfam" id="PF09349">
    <property type="entry name" value="OHCU_decarbox"/>
    <property type="match status" value="1"/>
</dbReference>